<name>A0A0D9Y593_9ORYZ</name>
<dbReference type="PANTHER" id="PTHR47149:SF1">
    <property type="entry name" value="F-BOX PROTEIN RMF"/>
    <property type="match status" value="1"/>
</dbReference>
<dbReference type="GO" id="GO:0005634">
    <property type="term" value="C:nucleus"/>
    <property type="evidence" value="ECO:0007669"/>
    <property type="project" value="TreeGrafter"/>
</dbReference>
<dbReference type="AlphaFoldDB" id="A0A0D9Y593"/>
<dbReference type="eggNOG" id="KOG2887">
    <property type="taxonomic scope" value="Eukaryota"/>
</dbReference>
<dbReference type="HOGENOM" id="CLU_029744_0_0_1"/>
<evidence type="ECO:0000256" key="6">
    <source>
        <dbReference type="SAM" id="Phobius"/>
    </source>
</evidence>
<dbReference type="EnsemblPlants" id="OGLUM01G08520.1">
    <property type="protein sequence ID" value="OGLUM01G08520.1"/>
    <property type="gene ID" value="OGLUM01G08520"/>
</dbReference>
<evidence type="ECO:0000256" key="2">
    <source>
        <dbReference type="ARBA" id="ARBA00022692"/>
    </source>
</evidence>
<comment type="subcellular location">
    <subcellularLocation>
        <location evidence="1">Membrane</location>
        <topology evidence="1">Multi-pass membrane protein</topology>
    </subcellularLocation>
</comment>
<keyword evidence="4 6" id="KW-0472">Membrane</keyword>
<reference evidence="8" key="2">
    <citation type="submission" date="2015-04" db="UniProtKB">
        <authorList>
            <consortium name="EnsemblPlants"/>
        </authorList>
    </citation>
    <scope>IDENTIFICATION</scope>
</reference>
<dbReference type="InterPro" id="IPR036047">
    <property type="entry name" value="F-box-like_dom_sf"/>
</dbReference>
<keyword evidence="2 6" id="KW-0812">Transmembrane</keyword>
<dbReference type="SUPFAM" id="SSF81383">
    <property type="entry name" value="F-box domain"/>
    <property type="match status" value="1"/>
</dbReference>
<dbReference type="STRING" id="40148.A0A0D9Y593"/>
<dbReference type="PANTHER" id="PTHR47149">
    <property type="entry name" value="F-BOX PROTEIN RMF"/>
    <property type="match status" value="1"/>
</dbReference>
<keyword evidence="9" id="KW-1185">Reference proteome</keyword>
<keyword evidence="3 6" id="KW-1133">Transmembrane helix</keyword>
<dbReference type="GO" id="GO:0061458">
    <property type="term" value="P:reproductive system development"/>
    <property type="evidence" value="ECO:0007669"/>
    <property type="project" value="TreeGrafter"/>
</dbReference>
<feature type="domain" description="F-box" evidence="7">
    <location>
        <begin position="349"/>
        <end position="384"/>
    </location>
</feature>
<sequence length="628" mass="70288">MDALTRLHRALAGGDDDDEQPEDSILGDTEGICSLSPVQRVYGFAACLVAGLALMILSLVVFVRPIKFAVMFTFGNILAVGSTAFLIGPSQQLRMMLDPVRVYATAIYGGFVFLALIFALWVSIIYPPSFSLWTDSYPFQGSNIDCNHMRDLCSVLKRVFAAWASKLPEYRSPKYATTVEVFELQHLALLASHCLVGTRRPHRCMGKAISLLRPPREPQPRESEGEGKGERGRMMELRKRPRPRRVDPDFVSSPPASLLLPPPRKRARRQAAPAAAPAPAPAPARPSPAARRRPTCARVIIQSPVAGLQPSVCCPCEAPLRACRLPRASFLARRRPPFDWYEADMWTEVAKYLFGAELVRLSSTCRWFRRLLADEFIWRHAFLRDLSLLPAAADRYPPRPLHRSWRLLYAAAFRAYRIGGFLLESPYMLLTAKLAVPQWLPPQEDGPQIAIEMTGACVLPNARPGIWITDFHLVRCPNCTLNKCAGVLQVLDARHCELFLEQGFWNGTWEYEDLGDHYNDEETPTAACAIFNASTRAHESISCSSLDHLAFVNSSSLFIYILGVLHSKSWVRRCDDPQPKAHCRPYAVALNSNLLSNSNQGLVSRFQAMRDTTGNGQIVSIRITQQIY</sequence>
<evidence type="ECO:0000313" key="8">
    <source>
        <dbReference type="EnsemblPlants" id="OGLUM01G08520.1"/>
    </source>
</evidence>
<dbReference type="GO" id="GO:0012505">
    <property type="term" value="C:endomembrane system"/>
    <property type="evidence" value="ECO:0007669"/>
    <property type="project" value="UniProtKB-ARBA"/>
</dbReference>
<evidence type="ECO:0000259" key="7">
    <source>
        <dbReference type="Pfam" id="PF12937"/>
    </source>
</evidence>
<reference evidence="8" key="3">
    <citation type="submission" date="2018-05" db="EMBL/GenBank/DDBJ databases">
        <title>OgluRS3 (Oryza glumaepatula Reference Sequence Version 3).</title>
        <authorList>
            <person name="Zhang J."/>
            <person name="Kudrna D."/>
            <person name="Lee S."/>
            <person name="Talag J."/>
            <person name="Welchert J."/>
            <person name="Wing R.A."/>
        </authorList>
    </citation>
    <scope>NUCLEOTIDE SEQUENCE [LARGE SCALE GENOMIC DNA]</scope>
</reference>
<dbReference type="Pfam" id="PF12937">
    <property type="entry name" value="F-box-like"/>
    <property type="match status" value="1"/>
</dbReference>
<feature type="compositionally biased region" description="Basic and acidic residues" evidence="5">
    <location>
        <begin position="214"/>
        <end position="248"/>
    </location>
</feature>
<feature type="transmembrane region" description="Helical" evidence="6">
    <location>
        <begin position="100"/>
        <end position="126"/>
    </location>
</feature>
<dbReference type="InterPro" id="IPR007305">
    <property type="entry name" value="Vesicle_transpt_Got1/SFT2"/>
</dbReference>
<proteinExistence type="predicted"/>
<feature type="transmembrane region" description="Helical" evidence="6">
    <location>
        <begin position="41"/>
        <end position="62"/>
    </location>
</feature>
<feature type="region of interest" description="Disordered" evidence="5">
    <location>
        <begin position="209"/>
        <end position="291"/>
    </location>
</feature>
<dbReference type="InterPro" id="IPR001810">
    <property type="entry name" value="F-box_dom"/>
</dbReference>
<dbReference type="GO" id="GO:0016192">
    <property type="term" value="P:vesicle-mediated transport"/>
    <property type="evidence" value="ECO:0007669"/>
    <property type="project" value="InterPro"/>
</dbReference>
<evidence type="ECO:0000256" key="1">
    <source>
        <dbReference type="ARBA" id="ARBA00004141"/>
    </source>
</evidence>
<dbReference type="Proteomes" id="UP000026961">
    <property type="component" value="Chromosome 1"/>
</dbReference>
<feature type="transmembrane region" description="Helical" evidence="6">
    <location>
        <begin position="68"/>
        <end position="88"/>
    </location>
</feature>
<evidence type="ECO:0000256" key="3">
    <source>
        <dbReference type="ARBA" id="ARBA00022989"/>
    </source>
</evidence>
<evidence type="ECO:0000256" key="4">
    <source>
        <dbReference type="ARBA" id="ARBA00023136"/>
    </source>
</evidence>
<dbReference type="Pfam" id="PF04178">
    <property type="entry name" value="Got1"/>
    <property type="match status" value="1"/>
</dbReference>
<protein>
    <recommendedName>
        <fullName evidence="7">F-box domain-containing protein</fullName>
    </recommendedName>
</protein>
<evidence type="ECO:0000256" key="5">
    <source>
        <dbReference type="SAM" id="MobiDB-lite"/>
    </source>
</evidence>
<dbReference type="Gene3D" id="1.20.1280.50">
    <property type="match status" value="1"/>
</dbReference>
<evidence type="ECO:0000313" key="9">
    <source>
        <dbReference type="Proteomes" id="UP000026961"/>
    </source>
</evidence>
<dbReference type="GO" id="GO:0016020">
    <property type="term" value="C:membrane"/>
    <property type="evidence" value="ECO:0007669"/>
    <property type="project" value="UniProtKB-SubCell"/>
</dbReference>
<dbReference type="GO" id="GO:0005737">
    <property type="term" value="C:cytoplasm"/>
    <property type="evidence" value="ECO:0007669"/>
    <property type="project" value="UniProtKB-ARBA"/>
</dbReference>
<reference evidence="8" key="1">
    <citation type="submission" date="2013-08" db="EMBL/GenBank/DDBJ databases">
        <title>Oryza genome evolution.</title>
        <authorList>
            <person name="Wing R.A."/>
            <person name="Panaud O."/>
            <person name="Oliveira A.C."/>
        </authorList>
    </citation>
    <scope>NUCLEOTIDE SEQUENCE</scope>
</reference>
<feature type="compositionally biased region" description="Pro residues" evidence="5">
    <location>
        <begin position="276"/>
        <end position="286"/>
    </location>
</feature>
<dbReference type="Gramene" id="OGLUM01G08520.1">
    <property type="protein sequence ID" value="OGLUM01G08520.1"/>
    <property type="gene ID" value="OGLUM01G08520"/>
</dbReference>
<accession>A0A0D9Y593</accession>
<organism evidence="8">
    <name type="scientific">Oryza glumipatula</name>
    <dbReference type="NCBI Taxonomy" id="40148"/>
    <lineage>
        <taxon>Eukaryota</taxon>
        <taxon>Viridiplantae</taxon>
        <taxon>Streptophyta</taxon>
        <taxon>Embryophyta</taxon>
        <taxon>Tracheophyta</taxon>
        <taxon>Spermatophyta</taxon>
        <taxon>Magnoliopsida</taxon>
        <taxon>Liliopsida</taxon>
        <taxon>Poales</taxon>
        <taxon>Poaceae</taxon>
        <taxon>BOP clade</taxon>
        <taxon>Oryzoideae</taxon>
        <taxon>Oryzeae</taxon>
        <taxon>Oryzinae</taxon>
        <taxon>Oryza</taxon>
    </lineage>
</organism>